<dbReference type="EMBL" id="JBHPEI010000007">
    <property type="protein sequence ID" value="MFC1799446.1"/>
    <property type="molecule type" value="Genomic_DNA"/>
</dbReference>
<sequence>MNIKDWARGVSEAYVSLGKVFPKGMEKFLLSKAPREPTAGQQQDLINASEVLLRRFFVKASRGEMFGSVGRIEKRLGRSILEYYGIQEGVFAAAARTYWTFEAEAEDAATRDGDRVIVMALFQVKMAVSWLFVPTPPFMGMPVGRRIEEQRRYLSEYGPDIDIDAFVHENPLLEPEPGP</sequence>
<evidence type="ECO:0000313" key="1">
    <source>
        <dbReference type="EMBL" id="MFC1799446.1"/>
    </source>
</evidence>
<evidence type="ECO:0000313" key="2">
    <source>
        <dbReference type="Proteomes" id="UP001594288"/>
    </source>
</evidence>
<accession>A0ABV6YN28</accession>
<comment type="caution">
    <text evidence="1">The sequence shown here is derived from an EMBL/GenBank/DDBJ whole genome shotgun (WGS) entry which is preliminary data.</text>
</comment>
<name>A0ABV6YN28_UNCEI</name>
<protein>
    <submittedName>
        <fullName evidence="1">Uncharacterized protein</fullName>
    </submittedName>
</protein>
<proteinExistence type="predicted"/>
<keyword evidence="2" id="KW-1185">Reference proteome</keyword>
<dbReference type="Proteomes" id="UP001594288">
    <property type="component" value="Unassembled WGS sequence"/>
</dbReference>
<organism evidence="1 2">
    <name type="scientific">Eiseniibacteriota bacterium</name>
    <dbReference type="NCBI Taxonomy" id="2212470"/>
    <lineage>
        <taxon>Bacteria</taxon>
        <taxon>Candidatus Eiseniibacteriota</taxon>
    </lineage>
</organism>
<reference evidence="1 2" key="1">
    <citation type="submission" date="2024-09" db="EMBL/GenBank/DDBJ databases">
        <authorList>
            <person name="D'Angelo T."/>
        </authorList>
    </citation>
    <scope>NUCLEOTIDE SEQUENCE [LARGE SCALE GENOMIC DNA]</scope>
    <source>
        <strain evidence="1">SAG AM-311-F02</strain>
    </source>
</reference>
<gene>
    <name evidence="1" type="ORF">ACFL2Z_00835</name>
</gene>